<dbReference type="Proteomes" id="UP000595140">
    <property type="component" value="Unassembled WGS sequence"/>
</dbReference>
<evidence type="ECO:0000256" key="1">
    <source>
        <dbReference type="ARBA" id="ARBA00006141"/>
    </source>
</evidence>
<dbReference type="Pfam" id="PF00244">
    <property type="entry name" value="14-3-3"/>
    <property type="match status" value="1"/>
</dbReference>
<evidence type="ECO:0000256" key="3">
    <source>
        <dbReference type="SAM" id="MobiDB-lite"/>
    </source>
</evidence>
<feature type="domain" description="14-3-3" evidence="4">
    <location>
        <begin position="100"/>
        <end position="344"/>
    </location>
</feature>
<dbReference type="InterPro" id="IPR023409">
    <property type="entry name" value="14-3-3_CS"/>
</dbReference>
<dbReference type="AlphaFoldDB" id="A0A484NHI7"/>
<evidence type="ECO:0000256" key="2">
    <source>
        <dbReference type="RuleBase" id="RU003466"/>
    </source>
</evidence>
<dbReference type="PANTHER" id="PTHR18860">
    <property type="entry name" value="14-3-3 PROTEIN"/>
    <property type="match status" value="1"/>
</dbReference>
<dbReference type="PROSITE" id="PS00796">
    <property type="entry name" value="1433_1"/>
    <property type="match status" value="1"/>
</dbReference>
<dbReference type="EMBL" id="OOIL02006673">
    <property type="protein sequence ID" value="VFQ99778.1"/>
    <property type="molecule type" value="Genomic_DNA"/>
</dbReference>
<dbReference type="SUPFAM" id="SSF48445">
    <property type="entry name" value="14-3-3 protein"/>
    <property type="match status" value="1"/>
</dbReference>
<name>A0A484NHI7_9ASTE</name>
<comment type="similarity">
    <text evidence="1 2">Belongs to the 14-3-3 family.</text>
</comment>
<organism evidence="5 6">
    <name type="scientific">Cuscuta campestris</name>
    <dbReference type="NCBI Taxonomy" id="132261"/>
    <lineage>
        <taxon>Eukaryota</taxon>
        <taxon>Viridiplantae</taxon>
        <taxon>Streptophyta</taxon>
        <taxon>Embryophyta</taxon>
        <taxon>Tracheophyta</taxon>
        <taxon>Spermatophyta</taxon>
        <taxon>Magnoliopsida</taxon>
        <taxon>eudicotyledons</taxon>
        <taxon>Gunneridae</taxon>
        <taxon>Pentapetalae</taxon>
        <taxon>asterids</taxon>
        <taxon>lamiids</taxon>
        <taxon>Solanales</taxon>
        <taxon>Convolvulaceae</taxon>
        <taxon>Cuscuteae</taxon>
        <taxon>Cuscuta</taxon>
        <taxon>Cuscuta subgen. Grammica</taxon>
        <taxon>Cuscuta sect. Cleistogrammica</taxon>
    </lineage>
</organism>
<dbReference type="PRINTS" id="PR00305">
    <property type="entry name" value="1433ZETA"/>
</dbReference>
<evidence type="ECO:0000259" key="4">
    <source>
        <dbReference type="SMART" id="SM00101"/>
    </source>
</evidence>
<dbReference type="InterPro" id="IPR036815">
    <property type="entry name" value="14-3-3_dom_sf"/>
</dbReference>
<dbReference type="Gene3D" id="1.20.190.20">
    <property type="entry name" value="14-3-3 domain"/>
    <property type="match status" value="1"/>
</dbReference>
<dbReference type="PROSITE" id="PS00797">
    <property type="entry name" value="1433_2"/>
    <property type="match status" value="1"/>
</dbReference>
<gene>
    <name evidence="5" type="ORF">CCAM_LOCUS41554</name>
</gene>
<feature type="region of interest" description="Disordered" evidence="3">
    <location>
        <begin position="333"/>
        <end position="352"/>
    </location>
</feature>
<feature type="compositionally biased region" description="Basic and acidic residues" evidence="3">
    <location>
        <begin position="340"/>
        <end position="352"/>
    </location>
</feature>
<dbReference type="FunFam" id="1.20.190.20:FF:000002">
    <property type="entry name" value="14-3-3 protein epsilon"/>
    <property type="match status" value="1"/>
</dbReference>
<sequence length="352" mass="39658">MMEAKVKARVMAVKVMVAALQIWEAVDIETLDPLRLSHLHRDHEDKRVDNPLVQLYFIFWMSRSSNQRGGKSSTKPSLKSLSQKALSFTDKDRASMATAREENVYMAKLAEQAERYEEMVEFMEKVVAAADGAEELTVEERNLLSVAYKNVIGARRASWRIISSIEQKEESRGNEDHVASIKDYRSKIESELTSICNGILKLLDSKLIGAASSGDSKVFYLKMKGDYHRYLAEFKTGSERKEAAENTLSAYKSAQEIANAELAPTHPIRLGLALNFSVFYYEILNSPDRACSLAKQAFDEAIAELDTLGEESYKDSTLIMQLLRDNLTLWTSDMQDDGGDEIKEASKPDNEQ</sequence>
<reference evidence="5 6" key="1">
    <citation type="submission" date="2018-04" db="EMBL/GenBank/DDBJ databases">
        <authorList>
            <person name="Vogel A."/>
        </authorList>
    </citation>
    <scope>NUCLEOTIDE SEQUENCE [LARGE SCALE GENOMIC DNA]</scope>
</reference>
<dbReference type="SMART" id="SM00101">
    <property type="entry name" value="14_3_3"/>
    <property type="match status" value="1"/>
</dbReference>
<evidence type="ECO:0000313" key="5">
    <source>
        <dbReference type="EMBL" id="VFQ99778.1"/>
    </source>
</evidence>
<keyword evidence="6" id="KW-1185">Reference proteome</keyword>
<evidence type="ECO:0000313" key="6">
    <source>
        <dbReference type="Proteomes" id="UP000595140"/>
    </source>
</evidence>
<dbReference type="InterPro" id="IPR000308">
    <property type="entry name" value="14-3-3"/>
</dbReference>
<accession>A0A484NHI7</accession>
<dbReference type="InterPro" id="IPR023410">
    <property type="entry name" value="14-3-3_domain"/>
</dbReference>
<dbReference type="OrthoDB" id="10260625at2759"/>
<protein>
    <recommendedName>
        <fullName evidence="4">14-3-3 domain-containing protein</fullName>
    </recommendedName>
</protein>
<proteinExistence type="inferred from homology"/>